<gene>
    <name evidence="2" type="ORF">OESDEN_05667</name>
</gene>
<dbReference type="Proteomes" id="UP000053660">
    <property type="component" value="Unassembled WGS sequence"/>
</dbReference>
<evidence type="ECO:0000313" key="2">
    <source>
        <dbReference type="EMBL" id="KHJ94404.1"/>
    </source>
</evidence>
<accession>A0A0B1TAW5</accession>
<feature type="compositionally biased region" description="Basic residues" evidence="1">
    <location>
        <begin position="44"/>
        <end position="55"/>
    </location>
</feature>
<reference evidence="2 3" key="1">
    <citation type="submission" date="2014-03" db="EMBL/GenBank/DDBJ databases">
        <title>Draft genome of the hookworm Oesophagostomum dentatum.</title>
        <authorList>
            <person name="Mitreva M."/>
        </authorList>
    </citation>
    <scope>NUCLEOTIDE SEQUENCE [LARGE SCALE GENOMIC DNA]</scope>
    <source>
        <strain evidence="2 3">OD-Hann</strain>
    </source>
</reference>
<protein>
    <submittedName>
        <fullName evidence="2">Uncharacterized protein</fullName>
    </submittedName>
</protein>
<feature type="region of interest" description="Disordered" evidence="1">
    <location>
        <begin position="28"/>
        <end position="74"/>
    </location>
</feature>
<dbReference type="EMBL" id="KN550345">
    <property type="protein sequence ID" value="KHJ94404.1"/>
    <property type="molecule type" value="Genomic_DNA"/>
</dbReference>
<evidence type="ECO:0000256" key="1">
    <source>
        <dbReference type="SAM" id="MobiDB-lite"/>
    </source>
</evidence>
<keyword evidence="3" id="KW-1185">Reference proteome</keyword>
<dbReference type="OrthoDB" id="5869806at2759"/>
<name>A0A0B1TAW5_OESDE</name>
<evidence type="ECO:0000313" key="3">
    <source>
        <dbReference type="Proteomes" id="UP000053660"/>
    </source>
</evidence>
<dbReference type="AlphaFoldDB" id="A0A0B1TAW5"/>
<sequence>MDSSRIVSAPEQEDLLDLSIGTEEELWNTALAPSRSPGEQKQSTPKKRRLGKRQRQQKDAEDAEAPMPRPKMTLRPLLVTQDDKGFISSKDVRDMFYAILDVAKETEKRQNRMEDTLRIMDARVKKIDKRLEGLESTSRKVASLPGRPTVCPDVPETRYCEICYVEGHRRRSAEAKGKWIQNT</sequence>
<organism evidence="2 3">
    <name type="scientific">Oesophagostomum dentatum</name>
    <name type="common">Nodular worm</name>
    <dbReference type="NCBI Taxonomy" id="61180"/>
    <lineage>
        <taxon>Eukaryota</taxon>
        <taxon>Metazoa</taxon>
        <taxon>Ecdysozoa</taxon>
        <taxon>Nematoda</taxon>
        <taxon>Chromadorea</taxon>
        <taxon>Rhabditida</taxon>
        <taxon>Rhabditina</taxon>
        <taxon>Rhabditomorpha</taxon>
        <taxon>Strongyloidea</taxon>
        <taxon>Strongylidae</taxon>
        <taxon>Oesophagostomum</taxon>
    </lineage>
</organism>
<proteinExistence type="predicted"/>